<dbReference type="SUPFAM" id="SSF54060">
    <property type="entry name" value="His-Me finger endonucleases"/>
    <property type="match status" value="1"/>
</dbReference>
<dbReference type="GO" id="GO:0004519">
    <property type="term" value="F:endonuclease activity"/>
    <property type="evidence" value="ECO:0007669"/>
    <property type="project" value="UniProtKB-KW"/>
</dbReference>
<dbReference type="RefSeq" id="WP_226542343.1">
    <property type="nucleotide sequence ID" value="NZ_CP129013.1"/>
</dbReference>
<dbReference type="Proteomes" id="UP001197974">
    <property type="component" value="Chromosome"/>
</dbReference>
<keyword evidence="1" id="KW-0540">Nuclease</keyword>
<keyword evidence="1" id="KW-0255">Endonuclease</keyword>
<organism evidence="1 2">
    <name type="scientific">Bacillus carboniphilus</name>
    <dbReference type="NCBI Taxonomy" id="86663"/>
    <lineage>
        <taxon>Bacteria</taxon>
        <taxon>Bacillati</taxon>
        <taxon>Bacillota</taxon>
        <taxon>Bacilli</taxon>
        <taxon>Bacillales</taxon>
        <taxon>Bacillaceae</taxon>
        <taxon>Bacillus</taxon>
    </lineage>
</organism>
<keyword evidence="2" id="KW-1185">Reference proteome</keyword>
<accession>A0ABY9JVV5</accession>
<gene>
    <name evidence="1" type="ORF">LC087_18425</name>
</gene>
<dbReference type="EMBL" id="CP129013">
    <property type="protein sequence ID" value="WLR42628.1"/>
    <property type="molecule type" value="Genomic_DNA"/>
</dbReference>
<dbReference type="CDD" id="cd00085">
    <property type="entry name" value="HNHc"/>
    <property type="match status" value="1"/>
</dbReference>
<proteinExistence type="predicted"/>
<sequence>MTANGFGEYLTRQDMFGNPLTDAQRQDSLHGALLGLTIGTAAHSLNRQASGQTLFPYSKAYVGQKVTQSQQALSKLRSNIGQLRVPVGVEAQQLATNAGRVTNFNLNTKTLSDVKHDWIWKSETGPEHIGKLKGENILLKGIREKDITYTKRPREEFKQLRNKFNSSVRKNFLLDLTKSDKKIKILLNAGLSKTDINDMKNGFVPEGYQVHHKLPLDDGGTNDFSNLILIKNDPYHKVLTNSQRTLTRGIKVGDSIIIKWPIPKGFVYPETKN</sequence>
<name>A0ABY9JVV5_9BACI</name>
<dbReference type="InterPro" id="IPR052947">
    <property type="entry name" value="T6SS_Hcp1_domain"/>
</dbReference>
<evidence type="ECO:0000313" key="2">
    <source>
        <dbReference type="Proteomes" id="UP001197974"/>
    </source>
</evidence>
<evidence type="ECO:0000313" key="1">
    <source>
        <dbReference type="EMBL" id="WLR42628.1"/>
    </source>
</evidence>
<dbReference type="PANTHER" id="PTHR34319">
    <property type="entry name" value="MAJOR EXPORTED PROTEIN"/>
    <property type="match status" value="1"/>
</dbReference>
<dbReference type="InterPro" id="IPR044925">
    <property type="entry name" value="His-Me_finger_sf"/>
</dbReference>
<reference evidence="1 2" key="1">
    <citation type="submission" date="2023-06" db="EMBL/GenBank/DDBJ databases">
        <title>Five Gram-positive bacteria isolated from mangrove sediments in Shenzhen, Guangdong, China.</title>
        <authorList>
            <person name="Yu S."/>
            <person name="Zheng W."/>
            <person name="Huang Y."/>
        </authorList>
    </citation>
    <scope>NUCLEOTIDE SEQUENCE [LARGE SCALE GENOMIC DNA]</scope>
    <source>
        <strain evidence="1 2">SaN35-3</strain>
    </source>
</reference>
<protein>
    <submittedName>
        <fullName evidence="1">HNH endonuclease signature motif containing protein</fullName>
    </submittedName>
</protein>
<keyword evidence="1" id="KW-0378">Hydrolase</keyword>
<dbReference type="InterPro" id="IPR003615">
    <property type="entry name" value="HNH_nuc"/>
</dbReference>
<dbReference type="PANTHER" id="PTHR34319:SF7">
    <property type="entry name" value="HNH ENDONUCLEASE DOMAIN-CONTAINING PROTEIN"/>
    <property type="match status" value="1"/>
</dbReference>